<dbReference type="EC" id="3.1.3.62" evidence="4"/>
<evidence type="ECO:0000256" key="5">
    <source>
        <dbReference type="ARBA" id="ARBA00018097"/>
    </source>
</evidence>
<dbReference type="PANTHER" id="PTHR20963">
    <property type="entry name" value="MULTIPLE INOSITOL POLYPHOSPHATE PHOSPHATASE-RELATED"/>
    <property type="match status" value="1"/>
</dbReference>
<evidence type="ECO:0000256" key="18">
    <source>
        <dbReference type="ARBA" id="ARBA00043746"/>
    </source>
</evidence>
<keyword evidence="8" id="KW-0378">Hydrolase</keyword>
<evidence type="ECO:0000256" key="6">
    <source>
        <dbReference type="ARBA" id="ARBA00022475"/>
    </source>
</evidence>
<comment type="subcellular location">
    <subcellularLocation>
        <location evidence="1">Cell membrane</location>
    </subcellularLocation>
</comment>
<keyword evidence="7" id="KW-0732">Signal</keyword>
<evidence type="ECO:0000256" key="2">
    <source>
        <dbReference type="ARBA" id="ARBA00008422"/>
    </source>
</evidence>
<evidence type="ECO:0000256" key="22">
    <source>
        <dbReference type="ARBA" id="ARBA00043801"/>
    </source>
</evidence>
<dbReference type="Gene3D" id="3.40.50.1240">
    <property type="entry name" value="Phosphoglycerate mutase-like"/>
    <property type="match status" value="1"/>
</dbReference>
<name>A0A498NE17_LABRO</name>
<comment type="catalytic activity">
    <reaction evidence="14">
        <text>1D-myo-inositol 1,2-bisphosphate + H2O = 1D-myo-inositol 2-phosphate + phosphate</text>
        <dbReference type="Rhea" id="RHEA:77135"/>
        <dbReference type="ChEBI" id="CHEBI:15377"/>
        <dbReference type="ChEBI" id="CHEBI:43474"/>
        <dbReference type="ChEBI" id="CHEBI:84142"/>
        <dbReference type="ChEBI" id="CHEBI:195539"/>
        <dbReference type="EC" id="3.1.3.62"/>
    </reaction>
    <physiologicalReaction direction="left-to-right" evidence="14">
        <dbReference type="Rhea" id="RHEA:77136"/>
    </physiologicalReaction>
</comment>
<evidence type="ECO:0000256" key="8">
    <source>
        <dbReference type="ARBA" id="ARBA00022801"/>
    </source>
</evidence>
<dbReference type="PANTHER" id="PTHR20963:SF41">
    <property type="entry name" value="MULTIPLE INOSITOL POLYPHOSPHATE PHOSPHATASE 1"/>
    <property type="match status" value="1"/>
</dbReference>
<protein>
    <recommendedName>
        <fullName evidence="5">Multiple inositol polyphosphate phosphatase 1</fullName>
        <ecNumber evidence="4">3.1.3.62</ecNumber>
        <ecNumber evidence="3">3.1.3.80</ecNumber>
    </recommendedName>
    <alternativeName>
        <fullName evidence="11">2,3-bisphosphoglycerate 3-phosphatase</fullName>
    </alternativeName>
</protein>
<keyword evidence="6" id="KW-1003">Cell membrane</keyword>
<evidence type="ECO:0000313" key="26">
    <source>
        <dbReference type="Proteomes" id="UP000290572"/>
    </source>
</evidence>
<evidence type="ECO:0000256" key="3">
    <source>
        <dbReference type="ARBA" id="ARBA00012976"/>
    </source>
</evidence>
<gene>
    <name evidence="25" type="ORF">ROHU_018156</name>
</gene>
<dbReference type="GO" id="GO:0005886">
    <property type="term" value="C:plasma membrane"/>
    <property type="evidence" value="ECO:0007669"/>
    <property type="project" value="UniProtKB-SubCell"/>
</dbReference>
<dbReference type="GO" id="GO:0052745">
    <property type="term" value="F:inositol phosphate phosphatase activity"/>
    <property type="evidence" value="ECO:0007669"/>
    <property type="project" value="TreeGrafter"/>
</dbReference>
<reference evidence="25 26" key="1">
    <citation type="submission" date="2018-03" db="EMBL/GenBank/DDBJ databases">
        <title>Draft genome sequence of Rohu Carp (Labeo rohita).</title>
        <authorList>
            <person name="Das P."/>
            <person name="Kushwaha B."/>
            <person name="Joshi C.G."/>
            <person name="Kumar D."/>
            <person name="Nagpure N.S."/>
            <person name="Sahoo L."/>
            <person name="Das S.P."/>
            <person name="Bit A."/>
            <person name="Patnaik S."/>
            <person name="Meher P.K."/>
            <person name="Jayasankar P."/>
            <person name="Koringa P.G."/>
            <person name="Patel N.V."/>
            <person name="Hinsu A.T."/>
            <person name="Kumar R."/>
            <person name="Pandey M."/>
            <person name="Agarwal S."/>
            <person name="Srivastava S."/>
            <person name="Singh M."/>
            <person name="Iquebal M.A."/>
            <person name="Jaiswal S."/>
            <person name="Angadi U.B."/>
            <person name="Kumar N."/>
            <person name="Raza M."/>
            <person name="Shah T.M."/>
            <person name="Rai A."/>
            <person name="Jena J.K."/>
        </authorList>
    </citation>
    <scope>NUCLEOTIDE SEQUENCE [LARGE SCALE GENOMIC DNA]</scope>
    <source>
        <strain evidence="25">DASCIFA01</strain>
        <tissue evidence="25">Testis</tissue>
    </source>
</reference>
<comment type="catalytic activity">
    <reaction evidence="12">
        <text>1D-myo-inositol 1,2,5,6-tetrakisphosphate + H2O = 1D-myo-inositol 1,2,6-trisphosphate + phosphate</text>
        <dbReference type="Rhea" id="RHEA:77119"/>
        <dbReference type="ChEBI" id="CHEBI:15377"/>
        <dbReference type="ChEBI" id="CHEBI:43474"/>
        <dbReference type="ChEBI" id="CHEBI:195535"/>
        <dbReference type="ChEBI" id="CHEBI:195537"/>
        <dbReference type="EC" id="3.1.3.62"/>
    </reaction>
    <physiologicalReaction direction="left-to-right" evidence="12">
        <dbReference type="Rhea" id="RHEA:77120"/>
    </physiologicalReaction>
</comment>
<evidence type="ECO:0000256" key="23">
    <source>
        <dbReference type="ARBA" id="ARBA00043829"/>
    </source>
</evidence>
<comment type="catalytic activity">
    <reaction evidence="21">
        <text>1D-myo-inositol 1,3,4,5,6-pentakisphosphate + H2O = 1D-myo-inositol 1,4,5,6-tetrakisphosphate + phosphate</text>
        <dbReference type="Rhea" id="RHEA:77143"/>
        <dbReference type="ChEBI" id="CHEBI:15377"/>
        <dbReference type="ChEBI" id="CHEBI:43474"/>
        <dbReference type="ChEBI" id="CHEBI:57627"/>
        <dbReference type="ChEBI" id="CHEBI:57733"/>
    </reaction>
    <physiologicalReaction direction="left-to-right" evidence="21">
        <dbReference type="Rhea" id="RHEA:77144"/>
    </physiologicalReaction>
</comment>
<dbReference type="Pfam" id="PF00328">
    <property type="entry name" value="His_Phos_2"/>
    <property type="match status" value="1"/>
</dbReference>
<comment type="catalytic activity">
    <reaction evidence="20">
        <text>1D-myo-inositol 1,2,3,5,6-pentakisphosphate + H2O = 1D-myo-inositol 1,2,3,6-tetrakisphosphate + phosphate</text>
        <dbReference type="Rhea" id="RHEA:77111"/>
        <dbReference type="ChEBI" id="CHEBI:15377"/>
        <dbReference type="ChEBI" id="CHEBI:43474"/>
        <dbReference type="ChEBI" id="CHEBI:58747"/>
        <dbReference type="ChEBI" id="CHEBI:195534"/>
    </reaction>
    <physiologicalReaction direction="left-to-right" evidence="20">
        <dbReference type="Rhea" id="RHEA:77112"/>
    </physiologicalReaction>
</comment>
<comment type="catalytic activity">
    <reaction evidence="23">
        <text>1D-myo-inositol 1,4,5,6-tetrakisphosphate + H2O = 1D-myo-inositol 1,4,5-trisphosphate + phosphate</text>
        <dbReference type="Rhea" id="RHEA:77147"/>
        <dbReference type="ChEBI" id="CHEBI:15377"/>
        <dbReference type="ChEBI" id="CHEBI:43474"/>
        <dbReference type="ChEBI" id="CHEBI:57627"/>
        <dbReference type="ChEBI" id="CHEBI:203600"/>
    </reaction>
    <physiologicalReaction direction="left-to-right" evidence="23">
        <dbReference type="Rhea" id="RHEA:77148"/>
    </physiologicalReaction>
</comment>
<keyword evidence="9" id="KW-0472">Membrane</keyword>
<comment type="catalytic activity">
    <reaction evidence="18">
        <text>1D-myo-inositol hexakisphosphate + H2O = 1D-myo-inositol 1,2,3,5,6-pentakisphosphate + phosphate</text>
        <dbReference type="Rhea" id="RHEA:20960"/>
        <dbReference type="ChEBI" id="CHEBI:15377"/>
        <dbReference type="ChEBI" id="CHEBI:43474"/>
        <dbReference type="ChEBI" id="CHEBI:58130"/>
        <dbReference type="ChEBI" id="CHEBI:58747"/>
    </reaction>
    <physiologicalReaction direction="left-to-right" evidence="18">
        <dbReference type="Rhea" id="RHEA:20961"/>
    </physiologicalReaction>
</comment>
<evidence type="ECO:0000256" key="14">
    <source>
        <dbReference type="ARBA" id="ARBA00043674"/>
    </source>
</evidence>
<evidence type="ECO:0000256" key="15">
    <source>
        <dbReference type="ARBA" id="ARBA00043691"/>
    </source>
</evidence>
<dbReference type="EMBL" id="QBIY01011738">
    <property type="protein sequence ID" value="RXN29806.1"/>
    <property type="molecule type" value="Genomic_DNA"/>
</dbReference>
<dbReference type="GO" id="GO:0003993">
    <property type="term" value="F:acid phosphatase activity"/>
    <property type="evidence" value="ECO:0007669"/>
    <property type="project" value="TreeGrafter"/>
</dbReference>
<evidence type="ECO:0000256" key="9">
    <source>
        <dbReference type="ARBA" id="ARBA00023136"/>
    </source>
</evidence>
<evidence type="ECO:0000256" key="7">
    <source>
        <dbReference type="ARBA" id="ARBA00022729"/>
    </source>
</evidence>
<dbReference type="InterPro" id="IPR029033">
    <property type="entry name" value="His_PPase_superfam"/>
</dbReference>
<evidence type="ECO:0000256" key="10">
    <source>
        <dbReference type="ARBA" id="ARBA00023180"/>
    </source>
</evidence>
<sequence>MREFYNFVVRDVTSNSLSEIKSQWAMWYGEDMDGRLVDKGRADHRHLAQRLIKWFPSLLTQDNVRHGRVKLITSSKHRCVNSTIAFREGLINGLSMEDSLDEFKPVVNDALMRYFDQCERFVKEVENNKSALEEVKHFNEGPEMKRVTEKMADRLEVPYASITDDSVEGAFFLCAYEFTIRALNSPWCQLFDEVDAQVMEYSSDLKQYWKRSYGHDINSKSSCILFHDLFHRLDQAVAQINFNGTVSEAVTVQVGHAETLLPLLTLLEMFKDDTPLSSTNFANQQNRIFRSGNIVPYTANLLVVLYQCPEGIRMGVRLNEKSLTLPGLTEPVPLYEDVKNRYRALLEGCDQETVCKMNNS</sequence>
<evidence type="ECO:0000256" key="13">
    <source>
        <dbReference type="ARBA" id="ARBA00043671"/>
    </source>
</evidence>
<comment type="catalytic activity">
    <reaction evidence="24">
        <text>(2R)-2,3-bisphosphoglycerate + H2O = (2R)-2-phosphoglycerate + phosphate</text>
        <dbReference type="Rhea" id="RHEA:27381"/>
        <dbReference type="ChEBI" id="CHEBI:15377"/>
        <dbReference type="ChEBI" id="CHEBI:43474"/>
        <dbReference type="ChEBI" id="CHEBI:58248"/>
        <dbReference type="ChEBI" id="CHEBI:58289"/>
        <dbReference type="EC" id="3.1.3.80"/>
    </reaction>
    <physiologicalReaction direction="left-to-right" evidence="24">
        <dbReference type="Rhea" id="RHEA:27382"/>
    </physiologicalReaction>
</comment>
<comment type="catalytic activity">
    <reaction evidence="22">
        <text>1D-myo-inositol 2,3-bisphosphate + H2O = 1D-myo-inositol 2-phosphate + phosphate</text>
        <dbReference type="Rhea" id="RHEA:77139"/>
        <dbReference type="ChEBI" id="CHEBI:15377"/>
        <dbReference type="ChEBI" id="CHEBI:43474"/>
        <dbReference type="ChEBI" id="CHEBI:84142"/>
        <dbReference type="ChEBI" id="CHEBI:195538"/>
    </reaction>
    <physiologicalReaction direction="left-to-right" evidence="22">
        <dbReference type="Rhea" id="RHEA:77140"/>
    </physiologicalReaction>
</comment>
<dbReference type="InterPro" id="IPR000560">
    <property type="entry name" value="His_Pase_clade-2"/>
</dbReference>
<dbReference type="Proteomes" id="UP000290572">
    <property type="component" value="Unassembled WGS sequence"/>
</dbReference>
<evidence type="ECO:0000256" key="17">
    <source>
        <dbReference type="ARBA" id="ARBA00043739"/>
    </source>
</evidence>
<evidence type="ECO:0000313" key="25">
    <source>
        <dbReference type="EMBL" id="RXN29806.1"/>
    </source>
</evidence>
<keyword evidence="27" id="KW-1267">Proteomics identification</keyword>
<comment type="catalytic activity">
    <reaction evidence="15">
        <text>1D-myo-inositol hexakisphosphate + H2O = 1D-myo-inositol 1,2,4,5,6-pentakisphosphate + phosphate</text>
        <dbReference type="Rhea" id="RHEA:16989"/>
        <dbReference type="ChEBI" id="CHEBI:15377"/>
        <dbReference type="ChEBI" id="CHEBI:43474"/>
        <dbReference type="ChEBI" id="CHEBI:57798"/>
        <dbReference type="ChEBI" id="CHEBI:58130"/>
        <dbReference type="EC" id="3.1.3.62"/>
    </reaction>
    <physiologicalReaction direction="left-to-right" evidence="15">
        <dbReference type="Rhea" id="RHEA:16990"/>
    </physiologicalReaction>
</comment>
<evidence type="ECO:0000256" key="20">
    <source>
        <dbReference type="ARBA" id="ARBA00043757"/>
    </source>
</evidence>
<dbReference type="GO" id="GO:0034417">
    <property type="term" value="F:bisphosphoglycerate 3-phosphatase activity"/>
    <property type="evidence" value="ECO:0007669"/>
    <property type="project" value="UniProtKB-EC"/>
</dbReference>
<evidence type="ECO:0000256" key="11">
    <source>
        <dbReference type="ARBA" id="ARBA00031642"/>
    </source>
</evidence>
<comment type="catalytic activity">
    <reaction evidence="17">
        <text>1D-myo-inositol 1,2,3,6-tetrakisphosphate + H2O = 1D-myo-inositol 1,2,3-trisphosphate + phosphate</text>
        <dbReference type="Rhea" id="RHEA:77123"/>
        <dbReference type="ChEBI" id="CHEBI:15377"/>
        <dbReference type="ChEBI" id="CHEBI:43474"/>
        <dbReference type="ChEBI" id="CHEBI:195534"/>
        <dbReference type="ChEBI" id="CHEBI:195536"/>
    </reaction>
    <physiologicalReaction direction="left-to-right" evidence="17">
        <dbReference type="Rhea" id="RHEA:77124"/>
    </physiologicalReaction>
</comment>
<dbReference type="STRING" id="84645.A0A498NE17"/>
<comment type="catalytic activity">
    <reaction evidence="13">
        <text>1D-myo-inositol 1,2,4,5,6-pentakisphosphate + H2O = 1D-myo-inositol 1,2,5,6-tetrakisphosphate + phosphate</text>
        <dbReference type="Rhea" id="RHEA:77115"/>
        <dbReference type="ChEBI" id="CHEBI:15377"/>
        <dbReference type="ChEBI" id="CHEBI:43474"/>
        <dbReference type="ChEBI" id="CHEBI:57798"/>
        <dbReference type="ChEBI" id="CHEBI:195535"/>
        <dbReference type="EC" id="3.1.3.62"/>
    </reaction>
    <physiologicalReaction direction="left-to-right" evidence="13">
        <dbReference type="Rhea" id="RHEA:77116"/>
    </physiologicalReaction>
</comment>
<proteinExistence type="evidence at protein level"/>
<keyword evidence="26" id="KW-1185">Reference proteome</keyword>
<evidence type="ECO:0000256" key="12">
    <source>
        <dbReference type="ARBA" id="ARBA00043668"/>
    </source>
</evidence>
<organism evidence="25 26">
    <name type="scientific">Labeo rohita</name>
    <name type="common">Indian major carp</name>
    <name type="synonym">Cyprinus rohita</name>
    <dbReference type="NCBI Taxonomy" id="84645"/>
    <lineage>
        <taxon>Eukaryota</taxon>
        <taxon>Metazoa</taxon>
        <taxon>Chordata</taxon>
        <taxon>Craniata</taxon>
        <taxon>Vertebrata</taxon>
        <taxon>Euteleostomi</taxon>
        <taxon>Actinopterygii</taxon>
        <taxon>Neopterygii</taxon>
        <taxon>Teleostei</taxon>
        <taxon>Ostariophysi</taxon>
        <taxon>Cypriniformes</taxon>
        <taxon>Cyprinidae</taxon>
        <taxon>Labeoninae</taxon>
        <taxon>Labeonini</taxon>
        <taxon>Labeo</taxon>
    </lineage>
</organism>
<dbReference type="AlphaFoldDB" id="A0A498NE17"/>
<comment type="catalytic activity">
    <reaction evidence="19">
        <text>1D-myo-inositol 1,2,6-trisphosphate + H2O = 1D-myo-inositol 1,2-bisphosphate + phosphate</text>
        <dbReference type="Rhea" id="RHEA:77131"/>
        <dbReference type="ChEBI" id="CHEBI:15377"/>
        <dbReference type="ChEBI" id="CHEBI:43474"/>
        <dbReference type="ChEBI" id="CHEBI:195537"/>
        <dbReference type="ChEBI" id="CHEBI:195539"/>
        <dbReference type="EC" id="3.1.3.62"/>
    </reaction>
    <physiologicalReaction direction="left-to-right" evidence="19">
        <dbReference type="Rhea" id="RHEA:77132"/>
    </physiologicalReaction>
</comment>
<comment type="similarity">
    <text evidence="2">Belongs to the histidine acid phosphatase family. MINPP1 subfamily.</text>
</comment>
<dbReference type="EC" id="3.1.3.80" evidence="3"/>
<evidence type="ECO:0000256" key="24">
    <source>
        <dbReference type="ARBA" id="ARBA00043832"/>
    </source>
</evidence>
<evidence type="ECO:0000256" key="1">
    <source>
        <dbReference type="ARBA" id="ARBA00004236"/>
    </source>
</evidence>
<evidence type="ECO:0000256" key="21">
    <source>
        <dbReference type="ARBA" id="ARBA00043762"/>
    </source>
</evidence>
<evidence type="ECO:0000256" key="19">
    <source>
        <dbReference type="ARBA" id="ARBA00043747"/>
    </source>
</evidence>
<comment type="catalytic activity">
    <reaction evidence="16">
        <text>1D-myo-inositol 1,2,3-trisphosphate + H2O = 1D-myo-inositol 2,3-bisphosphate + phosphate</text>
        <dbReference type="Rhea" id="RHEA:77127"/>
        <dbReference type="ChEBI" id="CHEBI:15377"/>
        <dbReference type="ChEBI" id="CHEBI:43474"/>
        <dbReference type="ChEBI" id="CHEBI:195536"/>
        <dbReference type="ChEBI" id="CHEBI:195538"/>
    </reaction>
    <physiologicalReaction direction="left-to-right" evidence="16">
        <dbReference type="Rhea" id="RHEA:77128"/>
    </physiologicalReaction>
</comment>
<evidence type="ECO:0000256" key="4">
    <source>
        <dbReference type="ARBA" id="ARBA00013040"/>
    </source>
</evidence>
<accession>A0A498NE17</accession>
<comment type="caution">
    <text evidence="25">The sequence shown here is derived from an EMBL/GenBank/DDBJ whole genome shotgun (WGS) entry which is preliminary data.</text>
</comment>
<keyword evidence="10" id="KW-0325">Glycoprotein</keyword>
<evidence type="ECO:0000256" key="16">
    <source>
        <dbReference type="ARBA" id="ARBA00043733"/>
    </source>
</evidence>
<dbReference type="CDD" id="cd07061">
    <property type="entry name" value="HP_HAP_like"/>
    <property type="match status" value="1"/>
</dbReference>
<dbReference type="FunFam" id="3.40.50.1240:FF:000014">
    <property type="entry name" value="Multiple inositol polyphosphate phosphatase 1"/>
    <property type="match status" value="1"/>
</dbReference>
<dbReference type="SUPFAM" id="SSF53254">
    <property type="entry name" value="Phosphoglycerate mutase-like"/>
    <property type="match status" value="1"/>
</dbReference>
<evidence type="ECO:0007829" key="27">
    <source>
        <dbReference type="PeptideAtlas" id="A0A498NE17"/>
    </source>
</evidence>